<dbReference type="CDD" id="cd19097">
    <property type="entry name" value="AKR_unchar"/>
    <property type="match status" value="1"/>
</dbReference>
<evidence type="ECO:0000259" key="2">
    <source>
        <dbReference type="Pfam" id="PF00248"/>
    </source>
</evidence>
<feature type="domain" description="NADP-dependent oxidoreductase" evidence="2">
    <location>
        <begin position="4"/>
        <end position="274"/>
    </location>
</feature>
<dbReference type="Pfam" id="PF00248">
    <property type="entry name" value="Aldo_ket_red"/>
    <property type="match status" value="1"/>
</dbReference>
<dbReference type="Proteomes" id="UP000603728">
    <property type="component" value="Unassembled WGS sequence"/>
</dbReference>
<dbReference type="EMBL" id="JAERSF010000004">
    <property type="protein sequence ID" value="MBL0738850.1"/>
    <property type="molecule type" value="Genomic_DNA"/>
</dbReference>
<dbReference type="InterPro" id="IPR050523">
    <property type="entry name" value="AKR_Detox_Biosynth"/>
</dbReference>
<evidence type="ECO:0000313" key="4">
    <source>
        <dbReference type="Proteomes" id="UP000603728"/>
    </source>
</evidence>
<dbReference type="PANTHER" id="PTHR43364">
    <property type="entry name" value="NADH-SPECIFIC METHYLGLYOXAL REDUCTASE-RELATED"/>
    <property type="match status" value="1"/>
</dbReference>
<accession>A0ABS1KH95</accession>
<organism evidence="3 4">
    <name type="scientific">Flavobacterium tagetis</name>
    <dbReference type="NCBI Taxonomy" id="2801336"/>
    <lineage>
        <taxon>Bacteria</taxon>
        <taxon>Pseudomonadati</taxon>
        <taxon>Bacteroidota</taxon>
        <taxon>Flavobacteriia</taxon>
        <taxon>Flavobacteriales</taxon>
        <taxon>Flavobacteriaceae</taxon>
        <taxon>Flavobacterium</taxon>
    </lineage>
</organism>
<dbReference type="PANTHER" id="PTHR43364:SF4">
    <property type="entry name" value="NAD(P)-LINKED OXIDOREDUCTASE SUPERFAMILY PROTEIN"/>
    <property type="match status" value="1"/>
</dbReference>
<dbReference type="InterPro" id="IPR023210">
    <property type="entry name" value="NADP_OxRdtase_dom"/>
</dbReference>
<dbReference type="Gene3D" id="3.20.20.100">
    <property type="entry name" value="NADP-dependent oxidoreductase domain"/>
    <property type="match status" value="1"/>
</dbReference>
<proteinExistence type="predicted"/>
<evidence type="ECO:0000256" key="1">
    <source>
        <dbReference type="ARBA" id="ARBA00023002"/>
    </source>
</evidence>
<reference evidence="3 4" key="1">
    <citation type="submission" date="2021-01" db="EMBL/GenBank/DDBJ databases">
        <title>Genome seq and assembly of Flavobacterium sp. GN10.</title>
        <authorList>
            <person name="Chhetri G."/>
        </authorList>
    </citation>
    <scope>NUCLEOTIDE SEQUENCE [LARGE SCALE GENOMIC DNA]</scope>
    <source>
        <strain evidence="3 4">GN10</strain>
    </source>
</reference>
<keyword evidence="4" id="KW-1185">Reference proteome</keyword>
<comment type="caution">
    <text evidence="3">The sequence shown here is derived from an EMBL/GenBank/DDBJ whole genome shotgun (WGS) entry which is preliminary data.</text>
</comment>
<name>A0ABS1KH95_9FLAO</name>
<sequence>MEKKLVLGTVQMGLDYGINNKAGKIPVEESFRILKKAFELGINTIDTAEAYGSAHQVIGNFHRLNSNIQYKIITKFPHEIKKDEVEQKIVSYVEELNVNNLEVLMFHSFDSYQKNKETLPILNNLKSRGLIKNIGVSVYTNFQIEVLLSEDEVSVIQLPFNLLDNEFQRGDLLEKAKLANKEIHTRSAFLQGLFFKNQFNDEVSLQLEDHLVKINNISEKEGISLTELALSYCLAQRNIDKVLIGVDSENQLIENVLAADYKISDDIIGKIKNIKVKNIDLLNPSLWK</sequence>
<gene>
    <name evidence="3" type="ORF">JI750_18285</name>
</gene>
<dbReference type="InterPro" id="IPR036812">
    <property type="entry name" value="NAD(P)_OxRdtase_dom_sf"/>
</dbReference>
<dbReference type="SUPFAM" id="SSF51430">
    <property type="entry name" value="NAD(P)-linked oxidoreductase"/>
    <property type="match status" value="1"/>
</dbReference>
<evidence type="ECO:0000313" key="3">
    <source>
        <dbReference type="EMBL" id="MBL0738850.1"/>
    </source>
</evidence>
<keyword evidence="1" id="KW-0560">Oxidoreductase</keyword>
<protein>
    <submittedName>
        <fullName evidence="3">Aldo/keto reductase</fullName>
    </submittedName>
</protein>
<dbReference type="RefSeq" id="WP_202005586.1">
    <property type="nucleotide sequence ID" value="NZ_JAERSF010000004.1"/>
</dbReference>